<dbReference type="FunFam" id="3.30.70.270:FF:000020">
    <property type="entry name" value="Transposon Tf2-6 polyprotein-like Protein"/>
    <property type="match status" value="1"/>
</dbReference>
<dbReference type="Proteomes" id="UP000230750">
    <property type="component" value="Unassembled WGS sequence"/>
</dbReference>
<dbReference type="SUPFAM" id="SSF56672">
    <property type="entry name" value="DNA/RNA polymerases"/>
    <property type="match status" value="1"/>
</dbReference>
<dbReference type="PROSITE" id="PS50878">
    <property type="entry name" value="RT_POL"/>
    <property type="match status" value="1"/>
</dbReference>
<dbReference type="Pfam" id="PF00078">
    <property type="entry name" value="RVT_1"/>
    <property type="match status" value="1"/>
</dbReference>
<dbReference type="InterPro" id="IPR043502">
    <property type="entry name" value="DNA/RNA_pol_sf"/>
</dbReference>
<evidence type="ECO:0000313" key="2">
    <source>
        <dbReference type="EMBL" id="PIK44850.1"/>
    </source>
</evidence>
<protein>
    <recommendedName>
        <fullName evidence="1">Reverse transcriptase domain-containing protein</fullName>
    </recommendedName>
</protein>
<keyword evidence="3" id="KW-1185">Reference proteome</keyword>
<accession>A0A2G8KA37</accession>
<dbReference type="PANTHER" id="PTHR33064:SF37">
    <property type="entry name" value="RIBONUCLEASE H"/>
    <property type="match status" value="1"/>
</dbReference>
<dbReference type="AlphaFoldDB" id="A0A2G8KA37"/>
<dbReference type="FunFam" id="3.30.70.270:FF:000003">
    <property type="entry name" value="Transposon Ty3-G Gag-Pol polyprotein"/>
    <property type="match status" value="1"/>
</dbReference>
<evidence type="ECO:0000259" key="1">
    <source>
        <dbReference type="PROSITE" id="PS50878"/>
    </source>
</evidence>
<dbReference type="InterPro" id="IPR051320">
    <property type="entry name" value="Viral_Replic_Matur_Polypro"/>
</dbReference>
<dbReference type="PANTHER" id="PTHR33064">
    <property type="entry name" value="POL PROTEIN"/>
    <property type="match status" value="1"/>
</dbReference>
<comment type="caution">
    <text evidence="2">The sequence shown here is derived from an EMBL/GenBank/DDBJ whole genome shotgun (WGS) entry which is preliminary data.</text>
</comment>
<feature type="domain" description="Reverse transcriptase" evidence="1">
    <location>
        <begin position="1"/>
        <end position="67"/>
    </location>
</feature>
<dbReference type="OrthoDB" id="775972at2759"/>
<dbReference type="InterPro" id="IPR043128">
    <property type="entry name" value="Rev_trsase/Diguanyl_cyclase"/>
</dbReference>
<proteinExistence type="predicted"/>
<name>A0A2G8KA37_STIJA</name>
<sequence>MERVLRGLQWQTCLLYLDDVIVYGTSFDQALSRLTEVFQRLREAKLKLNPSKCCLFQREVSYLGHIVSSKGIAPNPEKITAVVDWPTPCSVTEVRSFIGLCSYYRRFIQGFSRVCAPLFRLTEKETKFVWCDECDLALRS</sequence>
<organism evidence="2 3">
    <name type="scientific">Stichopus japonicus</name>
    <name type="common">Sea cucumber</name>
    <dbReference type="NCBI Taxonomy" id="307972"/>
    <lineage>
        <taxon>Eukaryota</taxon>
        <taxon>Metazoa</taxon>
        <taxon>Echinodermata</taxon>
        <taxon>Eleutherozoa</taxon>
        <taxon>Echinozoa</taxon>
        <taxon>Holothuroidea</taxon>
        <taxon>Aspidochirotacea</taxon>
        <taxon>Aspidochirotida</taxon>
        <taxon>Stichopodidae</taxon>
        <taxon>Apostichopus</taxon>
    </lineage>
</organism>
<gene>
    <name evidence="2" type="ORF">BSL78_18298</name>
</gene>
<dbReference type="EMBL" id="MRZV01000749">
    <property type="protein sequence ID" value="PIK44850.1"/>
    <property type="molecule type" value="Genomic_DNA"/>
</dbReference>
<dbReference type="Gene3D" id="3.30.70.270">
    <property type="match status" value="2"/>
</dbReference>
<reference evidence="2 3" key="1">
    <citation type="journal article" date="2017" name="PLoS Biol.">
        <title>The sea cucumber genome provides insights into morphological evolution and visceral regeneration.</title>
        <authorList>
            <person name="Zhang X."/>
            <person name="Sun L."/>
            <person name="Yuan J."/>
            <person name="Sun Y."/>
            <person name="Gao Y."/>
            <person name="Zhang L."/>
            <person name="Li S."/>
            <person name="Dai H."/>
            <person name="Hamel J.F."/>
            <person name="Liu C."/>
            <person name="Yu Y."/>
            <person name="Liu S."/>
            <person name="Lin W."/>
            <person name="Guo K."/>
            <person name="Jin S."/>
            <person name="Xu P."/>
            <person name="Storey K.B."/>
            <person name="Huan P."/>
            <person name="Zhang T."/>
            <person name="Zhou Y."/>
            <person name="Zhang J."/>
            <person name="Lin C."/>
            <person name="Li X."/>
            <person name="Xing L."/>
            <person name="Huo D."/>
            <person name="Sun M."/>
            <person name="Wang L."/>
            <person name="Mercier A."/>
            <person name="Li F."/>
            <person name="Yang H."/>
            <person name="Xiang J."/>
        </authorList>
    </citation>
    <scope>NUCLEOTIDE SEQUENCE [LARGE SCALE GENOMIC DNA]</scope>
    <source>
        <strain evidence="2">Shaxun</strain>
        <tissue evidence="2">Muscle</tissue>
    </source>
</reference>
<evidence type="ECO:0000313" key="3">
    <source>
        <dbReference type="Proteomes" id="UP000230750"/>
    </source>
</evidence>
<dbReference type="InterPro" id="IPR000477">
    <property type="entry name" value="RT_dom"/>
</dbReference>